<evidence type="ECO:0000313" key="3">
    <source>
        <dbReference type="Proteomes" id="UP000621386"/>
    </source>
</evidence>
<gene>
    <name evidence="2" type="ORF">JK361_35270</name>
</gene>
<dbReference type="Proteomes" id="UP000621386">
    <property type="component" value="Unassembled WGS sequence"/>
</dbReference>
<dbReference type="PIRSF" id="PIRSF037663">
    <property type="entry name" value="Acetyltransf_GNAT_prd"/>
    <property type="match status" value="1"/>
</dbReference>
<dbReference type="InterPro" id="IPR000182">
    <property type="entry name" value="GNAT_dom"/>
</dbReference>
<dbReference type="SUPFAM" id="SSF55729">
    <property type="entry name" value="Acyl-CoA N-acyltransferases (Nat)"/>
    <property type="match status" value="1"/>
</dbReference>
<dbReference type="PANTHER" id="PTHR43617">
    <property type="entry name" value="L-AMINO ACID N-ACETYLTRANSFERASE"/>
    <property type="match status" value="1"/>
</dbReference>
<dbReference type="InterPro" id="IPR017255">
    <property type="entry name" value="AcTrfase_GNAT_prd"/>
</dbReference>
<dbReference type="EMBL" id="JAERRH010000023">
    <property type="protein sequence ID" value="MBL1109773.1"/>
    <property type="molecule type" value="Genomic_DNA"/>
</dbReference>
<dbReference type="RefSeq" id="WP_201826214.1">
    <property type="nucleotide sequence ID" value="NZ_JAERRH010000023.1"/>
</dbReference>
<dbReference type="PROSITE" id="PS51186">
    <property type="entry name" value="GNAT"/>
    <property type="match status" value="1"/>
</dbReference>
<dbReference type="InterPro" id="IPR016181">
    <property type="entry name" value="Acyl_CoA_acyltransferase"/>
</dbReference>
<organism evidence="2 3">
    <name type="scientific">Streptomyces musisoli</name>
    <dbReference type="NCBI Taxonomy" id="2802280"/>
    <lineage>
        <taxon>Bacteria</taxon>
        <taxon>Bacillati</taxon>
        <taxon>Actinomycetota</taxon>
        <taxon>Actinomycetes</taxon>
        <taxon>Kitasatosporales</taxon>
        <taxon>Streptomycetaceae</taxon>
        <taxon>Streptomyces</taxon>
    </lineage>
</organism>
<dbReference type="Gene3D" id="3.40.630.30">
    <property type="match status" value="1"/>
</dbReference>
<dbReference type="InterPro" id="IPR050276">
    <property type="entry name" value="MshD_Acetyltransferase"/>
</dbReference>
<accession>A0ABS1PBM8</accession>
<reference evidence="2 3" key="1">
    <citation type="submission" date="2021-01" db="EMBL/GenBank/DDBJ databases">
        <title>WGS of actinomycetes isolated from Thailand.</title>
        <authorList>
            <person name="Thawai C."/>
        </authorList>
    </citation>
    <scope>NUCLEOTIDE SEQUENCE [LARGE SCALE GENOMIC DNA]</scope>
    <source>
        <strain evidence="2 3">CH5-8</strain>
    </source>
</reference>
<comment type="caution">
    <text evidence="2">The sequence shown here is derived from an EMBL/GenBank/DDBJ whole genome shotgun (WGS) entry which is preliminary data.</text>
</comment>
<feature type="domain" description="N-acetyltransferase" evidence="1">
    <location>
        <begin position="8"/>
        <end position="154"/>
    </location>
</feature>
<sequence length="154" mass="17040">MPALRPSVRVRIIAKQDLSDLAGLDHEVFPDDPYPVSVLRQFMDTFAGHLLVAEDNGGLCGYVLATPPNAGESWIFSLGVAPTSRRQGLGRQLMSEMLMRLRAEGTRTVLLWVEPRNARAVTLYESFGFVPDPAGPRKNHFGPGEHRLLMTLTL</sequence>
<keyword evidence="3" id="KW-1185">Reference proteome</keyword>
<dbReference type="CDD" id="cd04301">
    <property type="entry name" value="NAT_SF"/>
    <property type="match status" value="1"/>
</dbReference>
<proteinExistence type="predicted"/>
<name>A0ABS1PBM8_9ACTN</name>
<dbReference type="Pfam" id="PF00583">
    <property type="entry name" value="Acetyltransf_1"/>
    <property type="match status" value="1"/>
</dbReference>
<evidence type="ECO:0000259" key="1">
    <source>
        <dbReference type="PROSITE" id="PS51186"/>
    </source>
</evidence>
<protein>
    <submittedName>
        <fullName evidence="2">GNAT family N-acetyltransferase</fullName>
    </submittedName>
</protein>
<evidence type="ECO:0000313" key="2">
    <source>
        <dbReference type="EMBL" id="MBL1109773.1"/>
    </source>
</evidence>